<sequence>MQQPCVFLPDHIPKRRDIFFLYARENVLHPIHTFIPNLQMCAKEPTYRYKEFCNSHKWHSNVCSLLHRRSMAHFEHDSLISLVLKNGSHHGQLADSARFPSLDAPDLDLVGNVRPTPKTWPKAGEHLLFSMLPCLPPPHKEIHSCPEAGRSGPLGIMRTFSESHLFLPGFHFDGSEHLNSKTGKSSALATHCSPSHLQHPGLVWFWN</sequence>
<dbReference type="EMBL" id="HBGO01035203">
    <property type="protein sequence ID" value="CAD9360038.1"/>
    <property type="molecule type" value="Transcribed_RNA"/>
</dbReference>
<organism evidence="1">
    <name type="scientific">Trieres chinensis</name>
    <name type="common">Marine centric diatom</name>
    <name type="synonym">Odontella sinensis</name>
    <dbReference type="NCBI Taxonomy" id="1514140"/>
    <lineage>
        <taxon>Eukaryota</taxon>
        <taxon>Sar</taxon>
        <taxon>Stramenopiles</taxon>
        <taxon>Ochrophyta</taxon>
        <taxon>Bacillariophyta</taxon>
        <taxon>Mediophyceae</taxon>
        <taxon>Biddulphiophycidae</taxon>
        <taxon>Eupodiscales</taxon>
        <taxon>Parodontellaceae</taxon>
        <taxon>Trieres</taxon>
    </lineage>
</organism>
<evidence type="ECO:0000313" key="1">
    <source>
        <dbReference type="EMBL" id="CAD9360038.1"/>
    </source>
</evidence>
<reference evidence="1" key="1">
    <citation type="submission" date="2021-01" db="EMBL/GenBank/DDBJ databases">
        <authorList>
            <person name="Corre E."/>
            <person name="Pelletier E."/>
            <person name="Niang G."/>
            <person name="Scheremetjew M."/>
            <person name="Finn R."/>
            <person name="Kale V."/>
            <person name="Holt S."/>
            <person name="Cochrane G."/>
            <person name="Meng A."/>
            <person name="Brown T."/>
            <person name="Cohen L."/>
        </authorList>
    </citation>
    <scope>NUCLEOTIDE SEQUENCE</scope>
    <source>
        <strain evidence="1">Grunow 1884</strain>
    </source>
</reference>
<dbReference type="AlphaFoldDB" id="A0A7S2A759"/>
<gene>
    <name evidence="1" type="ORF">OSIN01602_LOCUS20340</name>
</gene>
<name>A0A7S2A759_TRICV</name>
<protein>
    <submittedName>
        <fullName evidence="1">Uncharacterized protein</fullName>
    </submittedName>
</protein>
<accession>A0A7S2A759</accession>
<proteinExistence type="predicted"/>